<protein>
    <submittedName>
        <fullName evidence="1">DUF177 domain-containing protein</fullName>
    </submittedName>
</protein>
<dbReference type="PANTHER" id="PTHR34374">
    <property type="entry name" value="LARGE RIBOSOMAL RNA SUBUNIT ACCUMULATION PROTEIN YCED HOMOLOG 1, CHLOROPLASTIC"/>
    <property type="match status" value="1"/>
</dbReference>
<keyword evidence="2" id="KW-1185">Reference proteome</keyword>
<dbReference type="EMBL" id="SIRE01000011">
    <property type="protein sequence ID" value="TBL77687.1"/>
    <property type="molecule type" value="Genomic_DNA"/>
</dbReference>
<proteinExistence type="predicted"/>
<dbReference type="InterPro" id="IPR003772">
    <property type="entry name" value="YceD"/>
</dbReference>
<dbReference type="Pfam" id="PF02620">
    <property type="entry name" value="YceD"/>
    <property type="match status" value="1"/>
</dbReference>
<name>A0A4Q9DRB0_9BACL</name>
<reference evidence="1 2" key="1">
    <citation type="submission" date="2019-02" db="EMBL/GenBank/DDBJ databases">
        <title>Paenibacillus sp. nov., isolated from surface-sterilized tissue of Thalictrum simplex L.</title>
        <authorList>
            <person name="Tuo L."/>
        </authorList>
    </citation>
    <scope>NUCLEOTIDE SEQUENCE [LARGE SCALE GENOMIC DNA]</scope>
    <source>
        <strain evidence="1 2">N2SHLJ1</strain>
    </source>
</reference>
<dbReference type="PANTHER" id="PTHR34374:SF1">
    <property type="entry name" value="LARGE RIBOSOMAL RNA SUBUNIT ACCUMULATION PROTEIN YCED HOMOLOG 1, CHLOROPLASTIC"/>
    <property type="match status" value="1"/>
</dbReference>
<dbReference type="OrthoDB" id="9790372at2"/>
<accession>A0A4Q9DRB0</accession>
<sequence>MNIKELAMKGNTQHISEQLDVTDVLKERGDLLGFSPLNVQLTARYIADAAQVDGELEMDVEMPCSRCLKPVHEHLTIPFHEAFVKKDAEHKEEDEDSDFILVEEDKVDLTEYLIQDMLLSLPFVPLCDEDCKGLCPVCGVDRNETPCECRQEKIDPRLAGLADFFKQE</sequence>
<evidence type="ECO:0000313" key="2">
    <source>
        <dbReference type="Proteomes" id="UP000293142"/>
    </source>
</evidence>
<gene>
    <name evidence="1" type="ORF">EYB31_16210</name>
</gene>
<evidence type="ECO:0000313" key="1">
    <source>
        <dbReference type="EMBL" id="TBL77687.1"/>
    </source>
</evidence>
<organism evidence="1 2">
    <name type="scientific">Paenibacillus thalictri</name>
    <dbReference type="NCBI Taxonomy" id="2527873"/>
    <lineage>
        <taxon>Bacteria</taxon>
        <taxon>Bacillati</taxon>
        <taxon>Bacillota</taxon>
        <taxon>Bacilli</taxon>
        <taxon>Bacillales</taxon>
        <taxon>Paenibacillaceae</taxon>
        <taxon>Paenibacillus</taxon>
    </lineage>
</organism>
<dbReference type="AlphaFoldDB" id="A0A4Q9DRB0"/>
<comment type="caution">
    <text evidence="1">The sequence shown here is derived from an EMBL/GenBank/DDBJ whole genome shotgun (WGS) entry which is preliminary data.</text>
</comment>
<dbReference type="Proteomes" id="UP000293142">
    <property type="component" value="Unassembled WGS sequence"/>
</dbReference>